<name>A0A6J6JP60_9ZZZZ</name>
<feature type="transmembrane region" description="Helical" evidence="1">
    <location>
        <begin position="110"/>
        <end position="128"/>
    </location>
</feature>
<evidence type="ECO:0000256" key="1">
    <source>
        <dbReference type="SAM" id="Phobius"/>
    </source>
</evidence>
<feature type="transmembrane region" description="Helical" evidence="1">
    <location>
        <begin position="221"/>
        <end position="241"/>
    </location>
</feature>
<sequence length="654" mass="71508">MKRIPDYFRRLHAPEMSFSISVAILVFGFALVSPAVLIGDGAYYFAVLESLASRGEPSIPNPPGGPETPMVIISGDGKTYAIHFWAYSLLSVPFYLLLDGFGLALGKAFQLLNAALLVLAVHYIFFGSPFRRPAKWLLALGFLSSTGLYYLGWPHPELFSAVALLISAGSLVARKHRLAAFCAAVASLQNPSAVFFILPVLVGALYEHFSKRGGKLPIKKIGFDFFTIGLAASPFCLPYLWSIVKFGTPNPIVANGYIDYGNISVSRLVSLIFDFNQGLIVGMPMVLAIAPFLLLARIRTTVSGRQRFLVRNDLLPLGFLLMAIPVLAQNNFNSDQANFMRYAAWLGVVLLVWVAAEVGRAMEASWPSFVIPALVLQLAVFVWAGGPFVPKHSSYVENKPWVEALWVVNPKLYTPLPEIFYERTLGFELPRTSQLLDSGAAFRGPDGSPLKILTRASNLEEAVGQLCGPQNVDALVDRNLRSGIEFLRAEKGFAYLLGEFTCGGGFPKFFSGTVPGPKDPLFATTAPFGEGWSRLESWGTWSAGHRSEIVFPNSVWRGTKAMTLRGIAFVSEGHSSQSIEVRLNGKIIDRFRVDFPNDSVVREILIPENLSVLGEARISLWLPDAVSPESLGLSSDGRDLAIGIVSLELADEPR</sequence>
<feature type="transmembrane region" description="Helical" evidence="1">
    <location>
        <begin position="20"/>
        <end position="46"/>
    </location>
</feature>
<gene>
    <name evidence="2" type="ORF">UFOPK2158_00394</name>
</gene>
<feature type="transmembrane region" description="Helical" evidence="1">
    <location>
        <begin position="308"/>
        <end position="327"/>
    </location>
</feature>
<organism evidence="2">
    <name type="scientific">freshwater metagenome</name>
    <dbReference type="NCBI Taxonomy" id="449393"/>
    <lineage>
        <taxon>unclassified sequences</taxon>
        <taxon>metagenomes</taxon>
        <taxon>ecological metagenomes</taxon>
    </lineage>
</organism>
<dbReference type="EMBL" id="CAEZVY010000028">
    <property type="protein sequence ID" value="CAB4638822.1"/>
    <property type="molecule type" value="Genomic_DNA"/>
</dbReference>
<protein>
    <submittedName>
        <fullName evidence="2">Unannotated protein</fullName>
    </submittedName>
</protein>
<keyword evidence="1" id="KW-0472">Membrane</keyword>
<feature type="transmembrane region" description="Helical" evidence="1">
    <location>
        <begin position="368"/>
        <end position="389"/>
    </location>
</feature>
<feature type="transmembrane region" description="Helical" evidence="1">
    <location>
        <begin position="339"/>
        <end position="356"/>
    </location>
</feature>
<reference evidence="2" key="1">
    <citation type="submission" date="2020-05" db="EMBL/GenBank/DDBJ databases">
        <authorList>
            <person name="Chiriac C."/>
            <person name="Salcher M."/>
            <person name="Ghai R."/>
            <person name="Kavagutti S V."/>
        </authorList>
    </citation>
    <scope>NUCLEOTIDE SEQUENCE</scope>
</reference>
<accession>A0A6J6JP60</accession>
<keyword evidence="1" id="KW-1133">Transmembrane helix</keyword>
<evidence type="ECO:0000313" key="2">
    <source>
        <dbReference type="EMBL" id="CAB4638822.1"/>
    </source>
</evidence>
<proteinExistence type="predicted"/>
<feature type="transmembrane region" description="Helical" evidence="1">
    <location>
        <begin position="80"/>
        <end position="98"/>
    </location>
</feature>
<feature type="transmembrane region" description="Helical" evidence="1">
    <location>
        <begin position="275"/>
        <end position="296"/>
    </location>
</feature>
<feature type="transmembrane region" description="Helical" evidence="1">
    <location>
        <begin position="158"/>
        <end position="173"/>
    </location>
</feature>
<dbReference type="AlphaFoldDB" id="A0A6J6JP60"/>
<keyword evidence="1" id="KW-0812">Transmembrane</keyword>